<sequence>MDKPPQIVASRQLDELWDGFQEKLTRLLLKTFGDGCISRKRLEKCMGAEGGLTFIVYLYRWLKGASFSSLKASEESL</sequence>
<accession>A0AAV6VTF2</accession>
<dbReference type="AlphaFoldDB" id="A0AAV6VTF2"/>
<gene>
    <name evidence="1" type="ORF">JTE90_001784</name>
</gene>
<proteinExistence type="predicted"/>
<reference evidence="1 2" key="1">
    <citation type="journal article" date="2022" name="Nat. Ecol. Evol.">
        <title>A masculinizing supergene underlies an exaggerated male reproductive morph in a spider.</title>
        <authorList>
            <person name="Hendrickx F."/>
            <person name="De Corte Z."/>
            <person name="Sonet G."/>
            <person name="Van Belleghem S.M."/>
            <person name="Kostlbacher S."/>
            <person name="Vangestel C."/>
        </authorList>
    </citation>
    <scope>NUCLEOTIDE SEQUENCE [LARGE SCALE GENOMIC DNA]</scope>
    <source>
        <strain evidence="1">W744_W776</strain>
    </source>
</reference>
<comment type="caution">
    <text evidence="1">The sequence shown here is derived from an EMBL/GenBank/DDBJ whole genome shotgun (WGS) entry which is preliminary data.</text>
</comment>
<name>A0AAV6VTF2_9ARAC</name>
<evidence type="ECO:0000313" key="1">
    <source>
        <dbReference type="EMBL" id="KAG8198984.1"/>
    </source>
</evidence>
<protein>
    <submittedName>
        <fullName evidence="1">Uncharacterized protein</fullName>
    </submittedName>
</protein>
<evidence type="ECO:0000313" key="2">
    <source>
        <dbReference type="Proteomes" id="UP000827092"/>
    </source>
</evidence>
<dbReference type="Proteomes" id="UP000827092">
    <property type="component" value="Unassembled WGS sequence"/>
</dbReference>
<organism evidence="1 2">
    <name type="scientific">Oedothorax gibbosus</name>
    <dbReference type="NCBI Taxonomy" id="931172"/>
    <lineage>
        <taxon>Eukaryota</taxon>
        <taxon>Metazoa</taxon>
        <taxon>Ecdysozoa</taxon>
        <taxon>Arthropoda</taxon>
        <taxon>Chelicerata</taxon>
        <taxon>Arachnida</taxon>
        <taxon>Araneae</taxon>
        <taxon>Araneomorphae</taxon>
        <taxon>Entelegynae</taxon>
        <taxon>Araneoidea</taxon>
        <taxon>Linyphiidae</taxon>
        <taxon>Erigoninae</taxon>
        <taxon>Oedothorax</taxon>
    </lineage>
</organism>
<keyword evidence="2" id="KW-1185">Reference proteome</keyword>
<dbReference type="EMBL" id="JAFNEN010000033">
    <property type="protein sequence ID" value="KAG8198984.1"/>
    <property type="molecule type" value="Genomic_DNA"/>
</dbReference>